<dbReference type="Pfam" id="PF01381">
    <property type="entry name" value="HTH_3"/>
    <property type="match status" value="1"/>
</dbReference>
<dbReference type="InterPro" id="IPR050807">
    <property type="entry name" value="TransReg_Diox_bact_type"/>
</dbReference>
<dbReference type="PROSITE" id="PS50943">
    <property type="entry name" value="HTH_CROC1"/>
    <property type="match status" value="1"/>
</dbReference>
<evidence type="ECO:0000256" key="1">
    <source>
        <dbReference type="ARBA" id="ARBA00023125"/>
    </source>
</evidence>
<dbReference type="InterPro" id="IPR001387">
    <property type="entry name" value="Cro/C1-type_HTH"/>
</dbReference>
<dbReference type="Proteomes" id="UP001151287">
    <property type="component" value="Unassembled WGS sequence"/>
</dbReference>
<feature type="region of interest" description="Disordered" evidence="2">
    <location>
        <begin position="1"/>
        <end position="70"/>
    </location>
</feature>
<dbReference type="OrthoDB" id="10266773at2759"/>
<keyword evidence="5" id="KW-1185">Reference proteome</keyword>
<evidence type="ECO:0000313" key="5">
    <source>
        <dbReference type="Proteomes" id="UP001151287"/>
    </source>
</evidence>
<dbReference type="InterPro" id="IPR011051">
    <property type="entry name" value="RmlC_Cupin_sf"/>
</dbReference>
<evidence type="ECO:0000313" key="4">
    <source>
        <dbReference type="EMBL" id="KAJ1684180.1"/>
    </source>
</evidence>
<dbReference type="EMBL" id="JAMQYH010000041">
    <property type="protein sequence ID" value="KAJ1684180.1"/>
    <property type="molecule type" value="Genomic_DNA"/>
</dbReference>
<dbReference type="Gene3D" id="2.60.120.10">
    <property type="entry name" value="Jelly Rolls"/>
    <property type="match status" value="1"/>
</dbReference>
<dbReference type="PANTHER" id="PTHR46797:SF1">
    <property type="entry name" value="METHYLPHOSPHONATE SYNTHASE"/>
    <property type="match status" value="1"/>
</dbReference>
<feature type="compositionally biased region" description="Low complexity" evidence="2">
    <location>
        <begin position="102"/>
        <end position="112"/>
    </location>
</feature>
<dbReference type="GO" id="GO:0003700">
    <property type="term" value="F:DNA-binding transcription factor activity"/>
    <property type="evidence" value="ECO:0007669"/>
    <property type="project" value="TreeGrafter"/>
</dbReference>
<dbReference type="InterPro" id="IPR013096">
    <property type="entry name" value="Cupin_2"/>
</dbReference>
<dbReference type="PANTHER" id="PTHR46797">
    <property type="entry name" value="HTH-TYPE TRANSCRIPTIONAL REGULATOR"/>
    <property type="match status" value="1"/>
</dbReference>
<dbReference type="CDD" id="cd00093">
    <property type="entry name" value="HTH_XRE"/>
    <property type="match status" value="1"/>
</dbReference>
<comment type="caution">
    <text evidence="4">The sequence shown here is derived from an EMBL/GenBank/DDBJ whole genome shotgun (WGS) entry which is preliminary data.</text>
</comment>
<dbReference type="SMART" id="SM00530">
    <property type="entry name" value="HTH_XRE"/>
    <property type="match status" value="1"/>
</dbReference>
<name>A0A9Q0BZG9_9POAL</name>
<dbReference type="SUPFAM" id="SSF51182">
    <property type="entry name" value="RmlC-like cupins"/>
    <property type="match status" value="1"/>
</dbReference>
<dbReference type="SUPFAM" id="SSF47413">
    <property type="entry name" value="lambda repressor-like DNA-binding domains"/>
    <property type="match status" value="1"/>
</dbReference>
<proteinExistence type="predicted"/>
<keyword evidence="1" id="KW-0238">DNA-binding</keyword>
<accession>A0A9Q0BZG9</accession>
<dbReference type="AlphaFoldDB" id="A0A9Q0BZG9"/>
<dbReference type="Gene3D" id="1.10.260.40">
    <property type="entry name" value="lambda repressor-like DNA-binding domains"/>
    <property type="match status" value="1"/>
</dbReference>
<sequence length="291" mass="30212">MAATSSPRRGTRAVSSTRTAQATKAPTAADQPPETAPVEASSAAPGVDQASERGARWRRASQAMPPACATHSATRPEAACAGEAPTACNPARTTAKEELKPTRAATTPATSAGVWRSRPVTSGASTGARVQAARTARGWSLSTLATAAGVGKGTLSELESGRRNPTLDTLYAIAGPLGVPLADLVAEEDVEVGDGALTSRRLHVHHEAGRTTEVYLVTVRAGRSRRSPAHAEGAEEQLVVLAGEGVLEHGDEHALLRPGTHHRWRADVAHTYRCTGDDDLVAVDVIVTPTP</sequence>
<dbReference type="InterPro" id="IPR010982">
    <property type="entry name" value="Lambda_DNA-bd_dom_sf"/>
</dbReference>
<reference evidence="4" key="1">
    <citation type="journal article" date="2022" name="Cell">
        <title>Repeat-based holocentromeres influence genome architecture and karyotype evolution.</title>
        <authorList>
            <person name="Hofstatter P.G."/>
            <person name="Thangavel G."/>
            <person name="Lux T."/>
            <person name="Neumann P."/>
            <person name="Vondrak T."/>
            <person name="Novak P."/>
            <person name="Zhang M."/>
            <person name="Costa L."/>
            <person name="Castellani M."/>
            <person name="Scott A."/>
            <person name="Toegelov H."/>
            <person name="Fuchs J."/>
            <person name="Mata-Sucre Y."/>
            <person name="Dias Y."/>
            <person name="Vanzela A.L.L."/>
            <person name="Huettel B."/>
            <person name="Almeida C.C.S."/>
            <person name="Simkova H."/>
            <person name="Souza G."/>
            <person name="Pedrosa-Harand A."/>
            <person name="Macas J."/>
            <person name="Mayer K.F.X."/>
            <person name="Houben A."/>
            <person name="Marques A."/>
        </authorList>
    </citation>
    <scope>NUCLEOTIDE SEQUENCE</scope>
    <source>
        <strain evidence="4">RhyBre1mFocal</strain>
    </source>
</reference>
<dbReference type="GO" id="GO:0003677">
    <property type="term" value="F:DNA binding"/>
    <property type="evidence" value="ECO:0007669"/>
    <property type="project" value="UniProtKB-KW"/>
</dbReference>
<feature type="domain" description="HTH cro/C1-type" evidence="3">
    <location>
        <begin position="130"/>
        <end position="184"/>
    </location>
</feature>
<protein>
    <recommendedName>
        <fullName evidence="3">HTH cro/C1-type domain-containing protein</fullName>
    </recommendedName>
</protein>
<dbReference type="Pfam" id="PF07883">
    <property type="entry name" value="Cupin_2"/>
    <property type="match status" value="1"/>
</dbReference>
<evidence type="ECO:0000259" key="3">
    <source>
        <dbReference type="PROSITE" id="PS50943"/>
    </source>
</evidence>
<dbReference type="CDD" id="cd02209">
    <property type="entry name" value="cupin_XRE_C"/>
    <property type="match status" value="1"/>
</dbReference>
<dbReference type="GO" id="GO:0005829">
    <property type="term" value="C:cytosol"/>
    <property type="evidence" value="ECO:0007669"/>
    <property type="project" value="TreeGrafter"/>
</dbReference>
<gene>
    <name evidence="4" type="ORF">LUZ63_020473</name>
</gene>
<dbReference type="InterPro" id="IPR014710">
    <property type="entry name" value="RmlC-like_jellyroll"/>
</dbReference>
<organism evidence="4 5">
    <name type="scientific">Rhynchospora breviuscula</name>
    <dbReference type="NCBI Taxonomy" id="2022672"/>
    <lineage>
        <taxon>Eukaryota</taxon>
        <taxon>Viridiplantae</taxon>
        <taxon>Streptophyta</taxon>
        <taxon>Embryophyta</taxon>
        <taxon>Tracheophyta</taxon>
        <taxon>Spermatophyta</taxon>
        <taxon>Magnoliopsida</taxon>
        <taxon>Liliopsida</taxon>
        <taxon>Poales</taxon>
        <taxon>Cyperaceae</taxon>
        <taxon>Cyperoideae</taxon>
        <taxon>Rhynchosporeae</taxon>
        <taxon>Rhynchospora</taxon>
    </lineage>
</organism>
<feature type="region of interest" description="Disordered" evidence="2">
    <location>
        <begin position="94"/>
        <end position="128"/>
    </location>
</feature>
<feature type="compositionally biased region" description="Polar residues" evidence="2">
    <location>
        <begin position="1"/>
        <end position="24"/>
    </location>
</feature>
<evidence type="ECO:0000256" key="2">
    <source>
        <dbReference type="SAM" id="MobiDB-lite"/>
    </source>
</evidence>